<dbReference type="EMBL" id="QDEB01037705">
    <property type="protein sequence ID" value="RZC39071.1"/>
    <property type="molecule type" value="Genomic_DNA"/>
</dbReference>
<feature type="signal peptide" evidence="6">
    <location>
        <begin position="1"/>
        <end position="18"/>
    </location>
</feature>
<organism evidence="7 8">
    <name type="scientific">Asbolus verrucosus</name>
    <name type="common">Desert ironclad beetle</name>
    <dbReference type="NCBI Taxonomy" id="1661398"/>
    <lineage>
        <taxon>Eukaryota</taxon>
        <taxon>Metazoa</taxon>
        <taxon>Ecdysozoa</taxon>
        <taxon>Arthropoda</taxon>
        <taxon>Hexapoda</taxon>
        <taxon>Insecta</taxon>
        <taxon>Pterygota</taxon>
        <taxon>Neoptera</taxon>
        <taxon>Endopterygota</taxon>
        <taxon>Coleoptera</taxon>
        <taxon>Polyphaga</taxon>
        <taxon>Cucujiformia</taxon>
        <taxon>Tenebrionidae</taxon>
        <taxon>Pimeliinae</taxon>
        <taxon>Asbolus</taxon>
    </lineage>
</organism>
<dbReference type="Proteomes" id="UP000292052">
    <property type="component" value="Unassembled WGS sequence"/>
</dbReference>
<reference evidence="7 8" key="1">
    <citation type="submission" date="2017-03" db="EMBL/GenBank/DDBJ databases">
        <title>Genome of the blue death feigning beetle - Asbolus verrucosus.</title>
        <authorList>
            <person name="Rider S.D."/>
        </authorList>
    </citation>
    <scope>NUCLEOTIDE SEQUENCE [LARGE SCALE GENOMIC DNA]</scope>
    <source>
        <strain evidence="7">Butters</strain>
        <tissue evidence="7">Head and leg muscle</tissue>
    </source>
</reference>
<dbReference type="FunFam" id="2.120.10.30:FF:000045">
    <property type="entry name" value="Blast:Protein yellow"/>
    <property type="match status" value="1"/>
</dbReference>
<gene>
    <name evidence="7" type="ORF">BDFB_002629</name>
</gene>
<evidence type="ECO:0000256" key="6">
    <source>
        <dbReference type="SAM" id="SignalP"/>
    </source>
</evidence>
<dbReference type="SUPFAM" id="SSF101898">
    <property type="entry name" value="NHL repeat"/>
    <property type="match status" value="1"/>
</dbReference>
<name>A0A482W1M5_ASBVE</name>
<accession>A0A482W1M5</accession>
<feature type="chain" id="PRO_5019792133" evidence="6">
    <location>
        <begin position="19"/>
        <end position="500"/>
    </location>
</feature>
<feature type="compositionally biased region" description="Low complexity" evidence="5">
    <location>
        <begin position="458"/>
        <end position="471"/>
    </location>
</feature>
<dbReference type="OrthoDB" id="9977471at2759"/>
<dbReference type="Gene3D" id="2.120.10.30">
    <property type="entry name" value="TolB, C-terminal domain"/>
    <property type="match status" value="1"/>
</dbReference>
<feature type="compositionally biased region" description="Low complexity" evidence="5">
    <location>
        <begin position="432"/>
        <end position="450"/>
    </location>
</feature>
<protein>
    <submittedName>
        <fullName evidence="7">Yellow-1</fullName>
    </submittedName>
</protein>
<keyword evidence="8" id="KW-1185">Reference proteome</keyword>
<comment type="caution">
    <text evidence="7">The sequence shown here is derived from an EMBL/GenBank/DDBJ whole genome shotgun (WGS) entry which is preliminary data.</text>
</comment>
<feature type="region of interest" description="Disordered" evidence="5">
    <location>
        <begin position="418"/>
        <end position="473"/>
    </location>
</feature>
<dbReference type="Pfam" id="PF03022">
    <property type="entry name" value="MRJP"/>
    <property type="match status" value="1"/>
</dbReference>
<keyword evidence="4 6" id="KW-0732">Signal</keyword>
<evidence type="ECO:0000256" key="1">
    <source>
        <dbReference type="ARBA" id="ARBA00004613"/>
    </source>
</evidence>
<keyword evidence="3" id="KW-0964">Secreted</keyword>
<evidence type="ECO:0000256" key="5">
    <source>
        <dbReference type="SAM" id="MobiDB-lite"/>
    </source>
</evidence>
<evidence type="ECO:0000256" key="3">
    <source>
        <dbReference type="ARBA" id="ARBA00022525"/>
    </source>
</evidence>
<dbReference type="PANTHER" id="PTHR10009">
    <property type="entry name" value="PROTEIN YELLOW-RELATED"/>
    <property type="match status" value="1"/>
</dbReference>
<dbReference type="AlphaFoldDB" id="A0A482W1M5"/>
<dbReference type="InterPro" id="IPR011042">
    <property type="entry name" value="6-blade_b-propeller_TolB-like"/>
</dbReference>
<comment type="subcellular location">
    <subcellularLocation>
        <location evidence="1">Secreted</location>
    </subcellularLocation>
</comment>
<evidence type="ECO:0000256" key="4">
    <source>
        <dbReference type="ARBA" id="ARBA00022729"/>
    </source>
</evidence>
<evidence type="ECO:0000256" key="2">
    <source>
        <dbReference type="ARBA" id="ARBA00009127"/>
    </source>
</evidence>
<dbReference type="PRINTS" id="PR01366">
    <property type="entry name" value="ROYALJELLY"/>
</dbReference>
<sequence length="500" mass="55201">MQSPVCLLLFTIFCAAEAQSAKFQVIRQWKYVNFTWPDDESFKTAVAKGLYIPENNIIAGAKYFDDHFYVTLPRMRTGVPATLARIKAGPTQETSPKLQPFPSWQMNGIDDCNNLQSVQNVEIDTKGQIWIIDGGRIDTLMNSAAECSPKLLIFDIKSNRTNTVYVFPEDVAPKATSFLYDLVVDNTDGGYAYVTDNSAHDPGIIVFSVKENRAWKIRNAPSMAADPAAIHFTVNGIAISTPVNIAGIALGPKVHTSNDKLVINEAREVYFSPLSSLNLFSVNTTILRNENLTRQNFDYGSAIKNVGLKPSQSVGMVMDNQGILYYTLLANNAIGRWDSHTPFDTEQRLIARDNKYIEWPNSFAFDQNGNLTVVVNRLNRFIFDKLDLGVYNFRLISAEVGGKSYLYDDTFNYDSENGNKMVTTESTPPPSSSFRPSSSSEPVPSSSSEPVPSPEPEPSSGSNQQSSPTPSIDSNVTVSSACRFMVSLFSVTVSAILFLV</sequence>
<dbReference type="PANTHER" id="PTHR10009:SF18">
    <property type="entry name" value="PROTEIN YELLOW-LIKE PROTEIN"/>
    <property type="match status" value="1"/>
</dbReference>
<dbReference type="GO" id="GO:0005576">
    <property type="term" value="C:extracellular region"/>
    <property type="evidence" value="ECO:0007669"/>
    <property type="project" value="UniProtKB-SubCell"/>
</dbReference>
<comment type="similarity">
    <text evidence="2">Belongs to the major royal jelly protein family.</text>
</comment>
<evidence type="ECO:0000313" key="8">
    <source>
        <dbReference type="Proteomes" id="UP000292052"/>
    </source>
</evidence>
<dbReference type="InterPro" id="IPR017996">
    <property type="entry name" value="MRJP/yellow-related"/>
</dbReference>
<proteinExistence type="inferred from homology"/>
<evidence type="ECO:0000313" key="7">
    <source>
        <dbReference type="EMBL" id="RZC39071.1"/>
    </source>
</evidence>